<dbReference type="EMBL" id="MCBQ01014620">
    <property type="protein sequence ID" value="RKF62635.1"/>
    <property type="molecule type" value="Genomic_DNA"/>
</dbReference>
<name>A0A420HYY3_9PEZI</name>
<feature type="non-terminal residue" evidence="1">
    <location>
        <position position="1"/>
    </location>
</feature>
<organism evidence="1 2">
    <name type="scientific">Golovinomyces cichoracearum</name>
    <dbReference type="NCBI Taxonomy" id="62708"/>
    <lineage>
        <taxon>Eukaryota</taxon>
        <taxon>Fungi</taxon>
        <taxon>Dikarya</taxon>
        <taxon>Ascomycota</taxon>
        <taxon>Pezizomycotina</taxon>
        <taxon>Leotiomycetes</taxon>
        <taxon>Erysiphales</taxon>
        <taxon>Erysiphaceae</taxon>
        <taxon>Golovinomyces</taxon>
    </lineage>
</organism>
<keyword evidence="2" id="KW-1185">Reference proteome</keyword>
<evidence type="ECO:0000313" key="2">
    <source>
        <dbReference type="Proteomes" id="UP000283383"/>
    </source>
</evidence>
<protein>
    <submittedName>
        <fullName evidence="1">Uncharacterized protein</fullName>
    </submittedName>
</protein>
<accession>A0A420HYY3</accession>
<gene>
    <name evidence="1" type="ORF">GcM3_146024</name>
</gene>
<dbReference type="Proteomes" id="UP000283383">
    <property type="component" value="Unassembled WGS sequence"/>
</dbReference>
<proteinExistence type="predicted"/>
<reference evidence="1 2" key="1">
    <citation type="journal article" date="2018" name="BMC Genomics">
        <title>Comparative genome analyses reveal sequence features reflecting distinct modes of host-adaptation between dicot and monocot powdery mildew.</title>
        <authorList>
            <person name="Wu Y."/>
            <person name="Ma X."/>
            <person name="Pan Z."/>
            <person name="Kale S.D."/>
            <person name="Song Y."/>
            <person name="King H."/>
            <person name="Zhang Q."/>
            <person name="Presley C."/>
            <person name="Deng X."/>
            <person name="Wei C.I."/>
            <person name="Xiao S."/>
        </authorList>
    </citation>
    <scope>NUCLEOTIDE SEQUENCE [LARGE SCALE GENOMIC DNA]</scope>
    <source>
        <strain evidence="1">UMSG3</strain>
    </source>
</reference>
<dbReference type="AlphaFoldDB" id="A0A420HYY3"/>
<comment type="caution">
    <text evidence="1">The sequence shown here is derived from an EMBL/GenBank/DDBJ whole genome shotgun (WGS) entry which is preliminary data.</text>
</comment>
<evidence type="ECO:0000313" key="1">
    <source>
        <dbReference type="EMBL" id="RKF62635.1"/>
    </source>
</evidence>
<sequence>GILLIEQDLKLRDQLLIACQSITECENALNDPKSTFEEVIAQPCNAMYIRKSFNSVLDQYQSKSSQIDHQNEHNQYLTDRTYNRRRSLWE</sequence>